<evidence type="ECO:0000256" key="3">
    <source>
        <dbReference type="SAM" id="MobiDB-lite"/>
    </source>
</evidence>
<dbReference type="Proteomes" id="UP000198348">
    <property type="component" value="Unassembled WGS sequence"/>
</dbReference>
<dbReference type="OrthoDB" id="3855217at2"/>
<dbReference type="Pfam" id="PF00011">
    <property type="entry name" value="HSP20"/>
    <property type="match status" value="1"/>
</dbReference>
<dbReference type="AlphaFoldDB" id="A0A238ZFU4"/>
<sequence length="120" mass="12677">MTVTSQSQHDTAKVSGNADRPGPGYPPELGHVEEYYTDGMYLVHVTVPATGSKEDITIRTSGDALMVTMRCARARHGALTRRVGLPPGADTGGIRASYKPGMLEVRVPVVAVGQRGDVAS</sequence>
<protein>
    <submittedName>
        <fullName evidence="5">Hsp20/alpha crystallin family protein</fullName>
    </submittedName>
</protein>
<proteinExistence type="inferred from homology"/>
<comment type="similarity">
    <text evidence="1 2">Belongs to the small heat shock protein (HSP20) family.</text>
</comment>
<gene>
    <name evidence="5" type="ORF">SAMN06265360_12125</name>
</gene>
<dbReference type="Gene3D" id="2.60.40.790">
    <property type="match status" value="1"/>
</dbReference>
<evidence type="ECO:0000256" key="2">
    <source>
        <dbReference type="RuleBase" id="RU003616"/>
    </source>
</evidence>
<evidence type="ECO:0000259" key="4">
    <source>
        <dbReference type="PROSITE" id="PS01031"/>
    </source>
</evidence>
<dbReference type="InterPro" id="IPR002068">
    <property type="entry name" value="A-crystallin/Hsp20_dom"/>
</dbReference>
<dbReference type="CDD" id="cd06464">
    <property type="entry name" value="ACD_sHsps-like"/>
    <property type="match status" value="1"/>
</dbReference>
<dbReference type="RefSeq" id="WP_089302911.1">
    <property type="nucleotide sequence ID" value="NZ_FZNW01000021.1"/>
</dbReference>
<name>A0A238ZFU4_9PSEU</name>
<evidence type="ECO:0000256" key="1">
    <source>
        <dbReference type="PROSITE-ProRule" id="PRU00285"/>
    </source>
</evidence>
<accession>A0A238ZFU4</accession>
<dbReference type="SUPFAM" id="SSF49764">
    <property type="entry name" value="HSP20-like chaperones"/>
    <property type="match status" value="1"/>
</dbReference>
<dbReference type="InterPro" id="IPR008978">
    <property type="entry name" value="HSP20-like_chaperone"/>
</dbReference>
<dbReference type="EMBL" id="FZNW01000021">
    <property type="protein sequence ID" value="SNR81992.1"/>
    <property type="molecule type" value="Genomic_DNA"/>
</dbReference>
<evidence type="ECO:0000313" key="5">
    <source>
        <dbReference type="EMBL" id="SNR81992.1"/>
    </source>
</evidence>
<feature type="region of interest" description="Disordered" evidence="3">
    <location>
        <begin position="1"/>
        <end position="30"/>
    </location>
</feature>
<keyword evidence="6" id="KW-1185">Reference proteome</keyword>
<evidence type="ECO:0000313" key="6">
    <source>
        <dbReference type="Proteomes" id="UP000198348"/>
    </source>
</evidence>
<feature type="domain" description="SHSP" evidence="4">
    <location>
        <begin position="19"/>
        <end position="120"/>
    </location>
</feature>
<organism evidence="5 6">
    <name type="scientific">Haloechinothrix alba</name>
    <dbReference type="NCBI Taxonomy" id="664784"/>
    <lineage>
        <taxon>Bacteria</taxon>
        <taxon>Bacillati</taxon>
        <taxon>Actinomycetota</taxon>
        <taxon>Actinomycetes</taxon>
        <taxon>Pseudonocardiales</taxon>
        <taxon>Pseudonocardiaceae</taxon>
        <taxon>Haloechinothrix</taxon>
    </lineage>
</organism>
<reference evidence="5 6" key="1">
    <citation type="submission" date="2017-06" db="EMBL/GenBank/DDBJ databases">
        <authorList>
            <person name="Kim H.J."/>
            <person name="Triplett B.A."/>
        </authorList>
    </citation>
    <scope>NUCLEOTIDE SEQUENCE [LARGE SCALE GENOMIC DNA]</scope>
    <source>
        <strain evidence="5 6">DSM 45207</strain>
    </source>
</reference>
<dbReference type="PROSITE" id="PS01031">
    <property type="entry name" value="SHSP"/>
    <property type="match status" value="1"/>
</dbReference>